<name>J5QKF3_TRIAS</name>
<accession>J5QKF3</accession>
<protein>
    <submittedName>
        <fullName evidence="1">Uncharacterized protein</fullName>
    </submittedName>
</protein>
<dbReference type="HOGENOM" id="CLU_1185755_0_0_1"/>
<comment type="caution">
    <text evidence="1">The sequence shown here is derived from an EMBL/GenBank/DDBJ whole genome shotgun (WGS) entry which is preliminary data.</text>
</comment>
<dbReference type="Proteomes" id="UP000002748">
    <property type="component" value="Unassembled WGS sequence"/>
</dbReference>
<dbReference type="AlphaFoldDB" id="J5QKF3"/>
<dbReference type="VEuPathDB" id="FungiDB:A1Q1_03279"/>
<reference evidence="1 2" key="1">
    <citation type="journal article" date="2012" name="Eukaryot. Cell">
        <title>Draft genome sequence of CBS 2479, the standard type strain of Trichosporon asahii.</title>
        <authorList>
            <person name="Yang R.Y."/>
            <person name="Li H.T."/>
            <person name="Zhu H."/>
            <person name="Zhou G.P."/>
            <person name="Wang M."/>
            <person name="Wang L."/>
        </authorList>
    </citation>
    <scope>NUCLEOTIDE SEQUENCE [LARGE SCALE GENOMIC DNA]</scope>
    <source>
        <strain evidence="2">ATCC 90039 / CBS 2479 / JCM 2466 / KCTC 7840 / NCYC 2677 / UAMH 7654</strain>
    </source>
</reference>
<evidence type="ECO:0000313" key="2">
    <source>
        <dbReference type="Proteomes" id="UP000002748"/>
    </source>
</evidence>
<dbReference type="RefSeq" id="XP_014179034.1">
    <property type="nucleotide sequence ID" value="XM_014323559.1"/>
</dbReference>
<sequence>MFPGFALTIAIRPATTARHVQLGRRATKRLGEPSYRPCPRRAAARPKSVPEHVGRVLLELVTAATGQYGLEVYERPKTPEEVLEKYPLKPTCDTFSSYLAHEQDEKTSSLELSLSSDEDADIRGSMVCSGVASSGLLNYTGQCCDESGGIVKWAEKRINASSTISAQCYYPKNGSGSRAAVENFKTCMEQRQTWPVCANASKVVNAKPDSWASFDSPHVGATLLFIVAALATVL</sequence>
<dbReference type="EMBL" id="ALBS01000227">
    <property type="protein sequence ID" value="EJT47818.1"/>
    <property type="molecule type" value="Genomic_DNA"/>
</dbReference>
<evidence type="ECO:0000313" key="1">
    <source>
        <dbReference type="EMBL" id="EJT47818.1"/>
    </source>
</evidence>
<organism evidence="1 2">
    <name type="scientific">Trichosporon asahii var. asahii (strain ATCC 90039 / CBS 2479 / JCM 2466 / KCTC 7840 / NBRC 103889/ NCYC 2677 / UAMH 7654)</name>
    <name type="common">Yeast</name>
    <dbReference type="NCBI Taxonomy" id="1186058"/>
    <lineage>
        <taxon>Eukaryota</taxon>
        <taxon>Fungi</taxon>
        <taxon>Dikarya</taxon>
        <taxon>Basidiomycota</taxon>
        <taxon>Agaricomycotina</taxon>
        <taxon>Tremellomycetes</taxon>
        <taxon>Trichosporonales</taxon>
        <taxon>Trichosporonaceae</taxon>
        <taxon>Trichosporon</taxon>
    </lineage>
</organism>
<proteinExistence type="predicted"/>
<gene>
    <name evidence="1" type="ORF">A1Q1_03279</name>
</gene>
<dbReference type="KEGG" id="tasa:A1Q1_03279"/>
<dbReference type="GeneID" id="25986792"/>